<dbReference type="InterPro" id="IPR051987">
    <property type="entry name" value="Sigma-2_receptor-like"/>
</dbReference>
<dbReference type="Pfam" id="PF05241">
    <property type="entry name" value="EBP"/>
    <property type="match status" value="1"/>
</dbReference>
<evidence type="ECO:0000256" key="4">
    <source>
        <dbReference type="ARBA" id="ARBA00022692"/>
    </source>
</evidence>
<evidence type="ECO:0000259" key="10">
    <source>
        <dbReference type="PROSITE" id="PS51751"/>
    </source>
</evidence>
<feature type="transmembrane region" description="Helical" evidence="9">
    <location>
        <begin position="96"/>
        <end position="120"/>
    </location>
</feature>
<evidence type="ECO:0000313" key="12">
    <source>
        <dbReference type="Proteomes" id="UP001374579"/>
    </source>
</evidence>
<sequence>MARLLDIVFFLYFLTHIPIAMFIDSQAVIPQRYYPQQLVELKNWYCREFRDPMMVDPPGWFRSFVFCEVAVQFPFFFVAAFAYLKGAAKARWIRIPAIIYSSHVATTLIAIFFHTLTYDFSQSKHPGPRTMDERLTLCGIYSPYFILPVMILLDACFSSAYREPVNKAKMR</sequence>
<evidence type="ECO:0000256" key="6">
    <source>
        <dbReference type="ARBA" id="ARBA00022989"/>
    </source>
</evidence>
<dbReference type="InterPro" id="IPR033118">
    <property type="entry name" value="EXPERA"/>
</dbReference>
<gene>
    <name evidence="11" type="ORF">V1264_021505</name>
</gene>
<protein>
    <recommendedName>
        <fullName evidence="3">Sigma intracellular receptor 2</fullName>
    </recommendedName>
    <alternativeName>
        <fullName evidence="8">Transmembrane protein 97</fullName>
    </alternativeName>
</protein>
<keyword evidence="5" id="KW-0256">Endoplasmic reticulum</keyword>
<evidence type="ECO:0000256" key="3">
    <source>
        <dbReference type="ARBA" id="ARBA00018102"/>
    </source>
</evidence>
<dbReference type="AlphaFoldDB" id="A0AAN9FXT6"/>
<organism evidence="11 12">
    <name type="scientific">Littorina saxatilis</name>
    <dbReference type="NCBI Taxonomy" id="31220"/>
    <lineage>
        <taxon>Eukaryota</taxon>
        <taxon>Metazoa</taxon>
        <taxon>Spiralia</taxon>
        <taxon>Lophotrochozoa</taxon>
        <taxon>Mollusca</taxon>
        <taxon>Gastropoda</taxon>
        <taxon>Caenogastropoda</taxon>
        <taxon>Littorinimorpha</taxon>
        <taxon>Littorinoidea</taxon>
        <taxon>Littorinidae</taxon>
        <taxon>Littorina</taxon>
    </lineage>
</organism>
<dbReference type="PANTHER" id="PTHR31204:SF1">
    <property type="entry name" value="SIGMA INTRACELLULAR RECEPTOR 2"/>
    <property type="match status" value="1"/>
</dbReference>
<comment type="caution">
    <text evidence="11">The sequence shown here is derived from an EMBL/GenBank/DDBJ whole genome shotgun (WGS) entry which is preliminary data.</text>
</comment>
<accession>A0AAN9FXT6</accession>
<dbReference type="PIRSF" id="PIRSF031032">
    <property type="entry name" value="TMP_97_prd"/>
    <property type="match status" value="1"/>
</dbReference>
<keyword evidence="6 9" id="KW-1133">Transmembrane helix</keyword>
<keyword evidence="12" id="KW-1185">Reference proteome</keyword>
<dbReference type="PANTHER" id="PTHR31204">
    <property type="entry name" value="SIGMA INTRACELLULAR RECEPTOR 2"/>
    <property type="match status" value="1"/>
</dbReference>
<keyword evidence="7 9" id="KW-0472">Membrane</keyword>
<name>A0AAN9FXT6_9CAEN</name>
<evidence type="ECO:0000256" key="7">
    <source>
        <dbReference type="ARBA" id="ARBA00023136"/>
    </source>
</evidence>
<proteinExistence type="inferred from homology"/>
<reference evidence="11 12" key="1">
    <citation type="submission" date="2024-02" db="EMBL/GenBank/DDBJ databases">
        <title>Chromosome-scale genome assembly of the rough periwinkle Littorina saxatilis.</title>
        <authorList>
            <person name="De Jode A."/>
            <person name="Faria R."/>
            <person name="Formenti G."/>
            <person name="Sims Y."/>
            <person name="Smith T.P."/>
            <person name="Tracey A."/>
            <person name="Wood J.M.D."/>
            <person name="Zagrodzka Z.B."/>
            <person name="Johannesson K."/>
            <person name="Butlin R.K."/>
            <person name="Leder E.H."/>
        </authorList>
    </citation>
    <scope>NUCLEOTIDE SEQUENCE [LARGE SCALE GENOMIC DNA]</scope>
    <source>
        <strain evidence="11">Snail1</strain>
        <tissue evidence="11">Muscle</tissue>
    </source>
</reference>
<dbReference type="PROSITE" id="PS51751">
    <property type="entry name" value="EXPERA"/>
    <property type="match status" value="1"/>
</dbReference>
<evidence type="ECO:0000256" key="1">
    <source>
        <dbReference type="ARBA" id="ARBA00004477"/>
    </source>
</evidence>
<evidence type="ECO:0000256" key="8">
    <source>
        <dbReference type="ARBA" id="ARBA00031073"/>
    </source>
</evidence>
<feature type="transmembrane region" description="Helical" evidence="9">
    <location>
        <begin position="140"/>
        <end position="161"/>
    </location>
</feature>
<evidence type="ECO:0000256" key="5">
    <source>
        <dbReference type="ARBA" id="ARBA00022824"/>
    </source>
</evidence>
<evidence type="ECO:0000256" key="9">
    <source>
        <dbReference type="PIRNR" id="PIRNR031032"/>
    </source>
</evidence>
<dbReference type="InterPro" id="IPR016964">
    <property type="entry name" value="Sigma2_recept"/>
</dbReference>
<comment type="subcellular location">
    <subcellularLocation>
        <location evidence="1">Endoplasmic reticulum membrane</location>
        <topology evidence="1">Multi-pass membrane protein</topology>
    </subcellularLocation>
</comment>
<evidence type="ECO:0000313" key="11">
    <source>
        <dbReference type="EMBL" id="KAK7087455.1"/>
    </source>
</evidence>
<feature type="transmembrane region" description="Helical" evidence="9">
    <location>
        <begin position="7"/>
        <end position="29"/>
    </location>
</feature>
<feature type="transmembrane region" description="Helical" evidence="9">
    <location>
        <begin position="60"/>
        <end position="84"/>
    </location>
</feature>
<feature type="domain" description="EXPERA" evidence="10">
    <location>
        <begin position="5"/>
        <end position="152"/>
    </location>
</feature>
<evidence type="ECO:0000256" key="2">
    <source>
        <dbReference type="ARBA" id="ARBA00009096"/>
    </source>
</evidence>
<keyword evidence="4 9" id="KW-0812">Transmembrane</keyword>
<dbReference type="GO" id="GO:0005789">
    <property type="term" value="C:endoplasmic reticulum membrane"/>
    <property type="evidence" value="ECO:0007669"/>
    <property type="project" value="UniProtKB-SubCell"/>
</dbReference>
<dbReference type="EMBL" id="JBAMIC010004070">
    <property type="protein sequence ID" value="KAK7087455.1"/>
    <property type="molecule type" value="Genomic_DNA"/>
</dbReference>
<dbReference type="Proteomes" id="UP001374579">
    <property type="component" value="Unassembled WGS sequence"/>
</dbReference>
<comment type="similarity">
    <text evidence="2">Belongs to the TMEM97/sigma-2 receptor family.</text>
</comment>